<evidence type="ECO:0000256" key="2">
    <source>
        <dbReference type="SAM" id="SignalP"/>
    </source>
</evidence>
<organism evidence="4 5">
    <name type="scientific">Flaviramulus basaltis</name>
    <dbReference type="NCBI Taxonomy" id="369401"/>
    <lineage>
        <taxon>Bacteria</taxon>
        <taxon>Pseudomonadati</taxon>
        <taxon>Bacteroidota</taxon>
        <taxon>Flavobacteriia</taxon>
        <taxon>Flavobacteriales</taxon>
        <taxon>Flavobacteriaceae</taxon>
        <taxon>Flaviramulus</taxon>
    </lineage>
</organism>
<dbReference type="NCBIfam" id="TIGR04183">
    <property type="entry name" value="Por_Secre_tail"/>
    <property type="match status" value="1"/>
</dbReference>
<dbReference type="AlphaFoldDB" id="A0A1K2IAJ1"/>
<dbReference type="STRING" id="369401.SAMN05428642_101246"/>
<dbReference type="Proteomes" id="UP000182544">
    <property type="component" value="Unassembled WGS sequence"/>
</dbReference>
<reference evidence="4 5" key="1">
    <citation type="submission" date="2016-10" db="EMBL/GenBank/DDBJ databases">
        <authorList>
            <person name="de Groot N.N."/>
        </authorList>
    </citation>
    <scope>NUCLEOTIDE SEQUENCE [LARGE SCALE GENOMIC DNA]</scope>
    <source>
        <strain evidence="4 5">DSM 18180</strain>
    </source>
</reference>
<dbReference type="Pfam" id="PF18962">
    <property type="entry name" value="Por_Secre_tail"/>
    <property type="match status" value="1"/>
</dbReference>
<dbReference type="RefSeq" id="WP_084647818.1">
    <property type="nucleotide sequence ID" value="NZ_FPKV01000001.1"/>
</dbReference>
<evidence type="ECO:0000259" key="3">
    <source>
        <dbReference type="Pfam" id="PF18962"/>
    </source>
</evidence>
<sequence length="948" mass="98430">MKKQLLIILFISLTVTMFSQTTYTVNSIDDLPDNNTNDAVCADANGNCTLRAAIQNTNKTSNKDIIEFNISGTAPFVISVIDILQPIQEPVILDARTQSGYSNTPIIEIDGSSLPEGYNGLQLIGNSTGSEIYGLSIGGFKRLEVSPFSYGYGVLSNTGNHIFQSNYIGIKPDGTTINTNTGGGLFFNNSGDNQIGGTQPNEGNLISGNGVGGLTFEGLTTNSAAKNNIIEGNLIGTDASGTLNKGNRFNVQFINAPNNILGGNSSEARNIISGAQALDDNTIGTGIAITGTESYGNIIIGNFIGTDITGMEPISNARGGVLVLFGANNNEIGTDNVGEGNLISGNGQYGIYLQGGTSTPVDFNNIQGNYIGLDATGNAALPNLIGIMMLTGENNNNFIGGTLTNSKNVISGNTSAGIAIVSGNNNKILGNYIGTNESGTLALANGIGIALQDENNSVGGQAIGSRNIISGNTTGIEISQSASSGSLVVGNYIGLNALGNSALANAIGISLTSSSISCIIGGSDPLDRNIISGNSNIGISASGTSHIIINNYIGLNPEGTGIIKNDNEGLKFTGTLTNTQVSENIISGNGTSSSTSKNVNFNAANGVHFFRNKVGTLADGNTVISNIGVGLAFNNSSNNTIGGSSELEGNVIGNHNLNAVSMVFNCSNNAFSYNKIGVGLDGASDIGNGLIGIGISGTNLGNTIANNIIANNQKGIELNTFTGTPTQVAISENSIYNNSVIGIDLVGTTENDLDDADTGANNLQNTPEISAINYLGGDEIEITYMVTSSESNSSYPLLIEFFGADNGQGKFFIDSDVYTTPGSKTITLNLPTGFDIIDYNNIVATATDASNNTSEFGASINYTLSVAQIKSQTIKLYPNPVSESLFVQFPSSETYNLKVVNILGQIVLTKNNIVSPVSIDILHLKKGFYFLNINLGNSNSQTIKFMKN</sequence>
<proteinExistence type="predicted"/>
<dbReference type="EMBL" id="FPKV01000001">
    <property type="protein sequence ID" value="SFZ89409.1"/>
    <property type="molecule type" value="Genomic_DNA"/>
</dbReference>
<dbReference type="OrthoDB" id="602160at2"/>
<keyword evidence="5" id="KW-1185">Reference proteome</keyword>
<evidence type="ECO:0000313" key="4">
    <source>
        <dbReference type="EMBL" id="SFZ89409.1"/>
    </source>
</evidence>
<keyword evidence="1 2" id="KW-0732">Signal</keyword>
<evidence type="ECO:0000256" key="1">
    <source>
        <dbReference type="ARBA" id="ARBA00022729"/>
    </source>
</evidence>
<accession>A0A1K2IAJ1</accession>
<name>A0A1K2IAJ1_9FLAO</name>
<dbReference type="InterPro" id="IPR006626">
    <property type="entry name" value="PbH1"/>
</dbReference>
<evidence type="ECO:0000313" key="5">
    <source>
        <dbReference type="Proteomes" id="UP000182544"/>
    </source>
</evidence>
<feature type="chain" id="PRO_5012250412" description="Secretion system C-terminal sorting domain-containing protein" evidence="2">
    <location>
        <begin position="20"/>
        <end position="948"/>
    </location>
</feature>
<protein>
    <recommendedName>
        <fullName evidence="3">Secretion system C-terminal sorting domain-containing protein</fullName>
    </recommendedName>
</protein>
<dbReference type="InterPro" id="IPR026444">
    <property type="entry name" value="Secre_tail"/>
</dbReference>
<feature type="domain" description="Secretion system C-terminal sorting" evidence="3">
    <location>
        <begin position="876"/>
        <end position="941"/>
    </location>
</feature>
<feature type="signal peptide" evidence="2">
    <location>
        <begin position="1"/>
        <end position="19"/>
    </location>
</feature>
<gene>
    <name evidence="4" type="ORF">SAMN05428642_101246</name>
</gene>
<dbReference type="SMART" id="SM00710">
    <property type="entry name" value="PbH1"/>
    <property type="match status" value="6"/>
</dbReference>